<reference evidence="2 3" key="1">
    <citation type="journal article" date="2021" name="Sci. Rep.">
        <title>Phenotypic and genomic hallmarks of a novel, potentially pathogenic rapidly growing Mycobacterium species related to the Mycobacterium fortuitum complex.</title>
        <authorList>
            <person name="Gharbi R."/>
            <person name="Khanna V."/>
            <person name="Frigui W."/>
            <person name="Mhenni B."/>
            <person name="Brosch R."/>
            <person name="Mardassi H."/>
        </authorList>
    </citation>
    <scope>NUCLEOTIDE SEQUENCE [LARGE SCALE GENOMIC DNA]</scope>
    <source>
        <strain evidence="2 3">TNTM28</strain>
    </source>
</reference>
<keyword evidence="1" id="KW-0472">Membrane</keyword>
<proteinExistence type="predicted"/>
<sequence length="93" mass="9420">MTTPNPSTRRVQWWRSALTARLALAGAFVALLLGAVDLGANGVGAGWSGAAASFAGFLTAITVIAAVATSWEHLVVNARSAGLVAADDPSVTR</sequence>
<protein>
    <submittedName>
        <fullName evidence="2">Uncharacterized protein</fullName>
    </submittedName>
</protein>
<evidence type="ECO:0000313" key="3">
    <source>
        <dbReference type="Proteomes" id="UP000812982"/>
    </source>
</evidence>
<keyword evidence="1" id="KW-1133">Transmembrane helix</keyword>
<accession>A0ABS6KSH4</accession>
<name>A0ABS6KSH4_9MYCO</name>
<evidence type="ECO:0000256" key="1">
    <source>
        <dbReference type="SAM" id="Phobius"/>
    </source>
</evidence>
<keyword evidence="3" id="KW-1185">Reference proteome</keyword>
<gene>
    <name evidence="2" type="ORF">FR943_21790</name>
</gene>
<organism evidence="2 3">
    <name type="scientific">[Mycobacterium] fortunisiensis</name>
    <dbReference type="NCBI Taxonomy" id="2600579"/>
    <lineage>
        <taxon>Bacteria</taxon>
        <taxon>Bacillati</taxon>
        <taxon>Actinomycetota</taxon>
        <taxon>Actinomycetes</taxon>
        <taxon>Mycobacteriales</taxon>
        <taxon>Mycobacteriaceae</taxon>
        <taxon>Mycolicibacterium</taxon>
    </lineage>
</organism>
<keyword evidence="1" id="KW-0812">Transmembrane</keyword>
<dbReference type="Proteomes" id="UP000812982">
    <property type="component" value="Unassembled WGS sequence"/>
</dbReference>
<dbReference type="EMBL" id="VOMB01000023">
    <property type="protein sequence ID" value="MBU9766464.1"/>
    <property type="molecule type" value="Genomic_DNA"/>
</dbReference>
<dbReference type="RefSeq" id="WP_217160317.1">
    <property type="nucleotide sequence ID" value="NZ_VOMB01000023.1"/>
</dbReference>
<evidence type="ECO:0000313" key="2">
    <source>
        <dbReference type="EMBL" id="MBU9766464.1"/>
    </source>
</evidence>
<feature type="transmembrane region" description="Helical" evidence="1">
    <location>
        <begin position="49"/>
        <end position="71"/>
    </location>
</feature>
<comment type="caution">
    <text evidence="2">The sequence shown here is derived from an EMBL/GenBank/DDBJ whole genome shotgun (WGS) entry which is preliminary data.</text>
</comment>